<dbReference type="GO" id="GO:0106274">
    <property type="term" value="F:NAD+-protein-arginine ADP-ribosyltransferase activity"/>
    <property type="evidence" value="ECO:0007669"/>
    <property type="project" value="UniProtKB-EC"/>
</dbReference>
<sequence>MLADQITNSTHRFYDVADEPCVFLLPIEGFNKKPLVTLEEATQPLIPIVPRICTFVHIAKSRAANSVDNLTRDESAAIALYTMEWQPTTQSLYYILNTTLRQEDRNKLKPWFSYLKLILTGLSHLQSTSHRVYRGVRNIIEREREKYTVGKRIVWWGFSSCSKKREVTETDNFLGESGTRTLFIIDCTTGKDIEKHSYFTKETEILLLPTTTVEVTGYEQKEDNLHIIYLQEVKSIPGLIEPISSESERDVLKAASKGRPVAFTRRRSISEANRDVTAKFQELITRHKNGCDVFLRGIRLKECDVKFIVEQLVMKKRCPNLFLRENGLKPEGAFIISEALRDNNTLQMLFIAENKLGDEGVKFLARALSGDNNTTLKQLNLARNSITDQGVEYIAKMLESNKIITHLWLGENQITDQGLQLLCEVLTNQNRTLQELSLEWNKFRSNATVQILVNMFHNNKSLVKLNLTSCKLPTSATRQLKDLAEKKENFELLIN</sequence>
<dbReference type="Proteomes" id="UP000681967">
    <property type="component" value="Unassembled WGS sequence"/>
</dbReference>
<comment type="catalytic activity">
    <reaction evidence="6 7">
        <text>L-arginyl-[protein] + NAD(+) = N(omega)-(ADP-D-ribosyl)-L-arginyl-[protein] + nicotinamide + H(+)</text>
        <dbReference type="Rhea" id="RHEA:19149"/>
        <dbReference type="Rhea" id="RHEA-COMP:10532"/>
        <dbReference type="Rhea" id="RHEA-COMP:15087"/>
        <dbReference type="ChEBI" id="CHEBI:15378"/>
        <dbReference type="ChEBI" id="CHEBI:17154"/>
        <dbReference type="ChEBI" id="CHEBI:29965"/>
        <dbReference type="ChEBI" id="CHEBI:57540"/>
        <dbReference type="ChEBI" id="CHEBI:142554"/>
        <dbReference type="EC" id="2.4.2.31"/>
    </reaction>
</comment>
<evidence type="ECO:0000313" key="10">
    <source>
        <dbReference type="EMBL" id="CAF2047717.1"/>
    </source>
</evidence>
<evidence type="ECO:0000313" key="15">
    <source>
        <dbReference type="EMBL" id="CAF3992803.1"/>
    </source>
</evidence>
<dbReference type="EMBL" id="CAJNRF010004419">
    <property type="protein sequence ID" value="CAF2059568.1"/>
    <property type="molecule type" value="Genomic_DNA"/>
</dbReference>
<dbReference type="EMBL" id="CAJOBI010002068">
    <property type="protein sequence ID" value="CAF3912818.1"/>
    <property type="molecule type" value="Genomic_DNA"/>
</dbReference>
<dbReference type="Proteomes" id="UP000681720">
    <property type="component" value="Unassembled WGS sequence"/>
</dbReference>
<reference evidence="10" key="1">
    <citation type="submission" date="2021-02" db="EMBL/GenBank/DDBJ databases">
        <authorList>
            <person name="Nowell W R."/>
        </authorList>
    </citation>
    <scope>NUCLEOTIDE SEQUENCE</scope>
</reference>
<dbReference type="EMBL" id="CAJNOW010008424">
    <property type="protein sequence ID" value="CAF1536887.1"/>
    <property type="molecule type" value="Genomic_DNA"/>
</dbReference>
<dbReference type="Pfam" id="PF01129">
    <property type="entry name" value="ART"/>
    <property type="match status" value="1"/>
</dbReference>
<dbReference type="OrthoDB" id="120976at2759"/>
<keyword evidence="7" id="KW-0520">NAD</keyword>
<dbReference type="GO" id="GO:0016779">
    <property type="term" value="F:nucleotidyltransferase activity"/>
    <property type="evidence" value="ECO:0007669"/>
    <property type="project" value="UniProtKB-KW"/>
</dbReference>
<dbReference type="EMBL" id="CAJNRE010018337">
    <property type="protein sequence ID" value="CAF2163880.1"/>
    <property type="molecule type" value="Genomic_DNA"/>
</dbReference>
<evidence type="ECO:0000313" key="11">
    <source>
        <dbReference type="EMBL" id="CAF2059568.1"/>
    </source>
</evidence>
<evidence type="ECO:0000313" key="12">
    <source>
        <dbReference type="EMBL" id="CAF2163880.1"/>
    </source>
</evidence>
<evidence type="ECO:0000313" key="9">
    <source>
        <dbReference type="EMBL" id="CAF1536887.1"/>
    </source>
</evidence>
<dbReference type="EMBL" id="CAJOBG010008136">
    <property type="protein sequence ID" value="CAF4235950.1"/>
    <property type="molecule type" value="Genomic_DNA"/>
</dbReference>
<keyword evidence="18" id="KW-1185">Reference proteome</keyword>
<accession>A0A816PGV7</accession>
<name>A0A816PGV7_9BILA</name>
<dbReference type="AlphaFoldDB" id="A0A816PGV7"/>
<keyword evidence="4" id="KW-0548">Nucleotidyltransferase</keyword>
<dbReference type="EC" id="2.4.2.31" evidence="7"/>
<evidence type="ECO:0000256" key="4">
    <source>
        <dbReference type="ARBA" id="ARBA00022695"/>
    </source>
</evidence>
<evidence type="ECO:0000256" key="7">
    <source>
        <dbReference type="RuleBase" id="RU361228"/>
    </source>
</evidence>
<dbReference type="InterPro" id="IPR000768">
    <property type="entry name" value="ART"/>
</dbReference>
<dbReference type="InterPro" id="IPR052201">
    <property type="entry name" value="LRR-containing_regulator"/>
</dbReference>
<dbReference type="EMBL" id="CAJOBH010004515">
    <property type="protein sequence ID" value="CAF3992803.1"/>
    <property type="molecule type" value="Genomic_DNA"/>
</dbReference>
<keyword evidence="5" id="KW-0677">Repeat</keyword>
<dbReference type="Proteomes" id="UP000663866">
    <property type="component" value="Unassembled WGS sequence"/>
</dbReference>
<evidence type="ECO:0000313" key="16">
    <source>
        <dbReference type="EMBL" id="CAF4126924.1"/>
    </source>
</evidence>
<evidence type="ECO:0000313" key="18">
    <source>
        <dbReference type="Proteomes" id="UP000663866"/>
    </source>
</evidence>
<evidence type="ECO:0000256" key="6">
    <source>
        <dbReference type="ARBA" id="ARBA00047597"/>
    </source>
</evidence>
<keyword evidence="7" id="KW-0521">NADP</keyword>
<dbReference type="EMBL" id="CAJNRG010002469">
    <property type="protein sequence ID" value="CAF2047717.1"/>
    <property type="molecule type" value="Genomic_DNA"/>
</dbReference>
<dbReference type="Pfam" id="PF13516">
    <property type="entry name" value="LRR_6"/>
    <property type="match status" value="4"/>
</dbReference>
<evidence type="ECO:0000313" key="13">
    <source>
        <dbReference type="EMBL" id="CAF3912818.1"/>
    </source>
</evidence>
<evidence type="ECO:0000313" key="14">
    <source>
        <dbReference type="EMBL" id="CAF3962870.1"/>
    </source>
</evidence>
<evidence type="ECO:0000256" key="5">
    <source>
        <dbReference type="ARBA" id="ARBA00022737"/>
    </source>
</evidence>
<evidence type="ECO:0000313" key="8">
    <source>
        <dbReference type="EMBL" id="CAF1399549.1"/>
    </source>
</evidence>
<keyword evidence="2 7" id="KW-0328">Glycosyltransferase</keyword>
<evidence type="ECO:0000256" key="3">
    <source>
        <dbReference type="ARBA" id="ARBA00022679"/>
    </source>
</evidence>
<evidence type="ECO:0000256" key="2">
    <source>
        <dbReference type="ARBA" id="ARBA00022676"/>
    </source>
</evidence>
<dbReference type="InterPro" id="IPR001611">
    <property type="entry name" value="Leu-rich_rpt"/>
</dbReference>
<organism evidence="10 19">
    <name type="scientific">Rotaria magnacalcarata</name>
    <dbReference type="NCBI Taxonomy" id="392030"/>
    <lineage>
        <taxon>Eukaryota</taxon>
        <taxon>Metazoa</taxon>
        <taxon>Spiralia</taxon>
        <taxon>Gnathifera</taxon>
        <taxon>Rotifera</taxon>
        <taxon>Eurotatoria</taxon>
        <taxon>Bdelloidea</taxon>
        <taxon>Philodinida</taxon>
        <taxon>Philodinidae</taxon>
        <taxon>Rotaria</taxon>
    </lineage>
</organism>
<dbReference type="Proteomes" id="UP000663887">
    <property type="component" value="Unassembled WGS sequence"/>
</dbReference>
<dbReference type="EMBL" id="CAJOBJ010003363">
    <property type="protein sequence ID" value="CAF3962870.1"/>
    <property type="molecule type" value="Genomic_DNA"/>
</dbReference>
<evidence type="ECO:0000256" key="1">
    <source>
        <dbReference type="ARBA" id="ARBA00009558"/>
    </source>
</evidence>
<dbReference type="SUPFAM" id="SSF56399">
    <property type="entry name" value="ADP-ribosylation"/>
    <property type="match status" value="1"/>
</dbReference>
<dbReference type="Proteomes" id="UP000663834">
    <property type="component" value="Unassembled WGS sequence"/>
</dbReference>
<evidence type="ECO:0000313" key="17">
    <source>
        <dbReference type="EMBL" id="CAF4235950.1"/>
    </source>
</evidence>
<dbReference type="InterPro" id="IPR032675">
    <property type="entry name" value="LRR_dom_sf"/>
</dbReference>
<dbReference type="EMBL" id="CAJNOV010010263">
    <property type="protein sequence ID" value="CAF1399549.1"/>
    <property type="molecule type" value="Genomic_DNA"/>
</dbReference>
<dbReference type="PROSITE" id="PS51996">
    <property type="entry name" value="TR_MART"/>
    <property type="match status" value="1"/>
</dbReference>
<proteinExistence type="inferred from homology"/>
<dbReference type="PANTHER" id="PTHR24111:SF0">
    <property type="entry name" value="LEUCINE-RICH REPEAT-CONTAINING PROTEIN"/>
    <property type="match status" value="1"/>
</dbReference>
<dbReference type="Proteomes" id="UP000663824">
    <property type="component" value="Unassembled WGS sequence"/>
</dbReference>
<dbReference type="Proteomes" id="UP000663842">
    <property type="component" value="Unassembled WGS sequence"/>
</dbReference>
<dbReference type="SUPFAM" id="SSF52047">
    <property type="entry name" value="RNI-like"/>
    <property type="match status" value="1"/>
</dbReference>
<gene>
    <name evidence="15" type="ORF">BYL167_LOCUS13248</name>
    <name evidence="8" type="ORF">CJN711_LOCUS21897</name>
    <name evidence="14" type="ORF">GIL414_LOCUS9724</name>
    <name evidence="9" type="ORF">KQP761_LOCUS16690</name>
    <name evidence="12" type="ORF">MBJ925_LOCUS33367</name>
    <name evidence="17" type="ORF">OVN521_LOCUS28242</name>
    <name evidence="13" type="ORF">SMN809_LOCUS7243</name>
    <name evidence="16" type="ORF">UXM345_LOCUS23755</name>
    <name evidence="11" type="ORF">WKI299_LOCUS11849</name>
    <name evidence="10" type="ORF">XDN619_LOCUS7929</name>
</gene>
<dbReference type="PANTHER" id="PTHR24111">
    <property type="entry name" value="LEUCINE-RICH REPEAT-CONTAINING PROTEIN 34"/>
    <property type="match status" value="1"/>
</dbReference>
<comment type="similarity">
    <text evidence="1 7">Belongs to the Arg-specific ADP-ribosyltransferase family.</text>
</comment>
<dbReference type="Proteomes" id="UP000676336">
    <property type="component" value="Unassembled WGS sequence"/>
</dbReference>
<dbReference type="EMBL" id="CAJOBF010004167">
    <property type="protein sequence ID" value="CAF4126924.1"/>
    <property type="molecule type" value="Genomic_DNA"/>
</dbReference>
<dbReference type="Gene3D" id="3.80.10.10">
    <property type="entry name" value="Ribonuclease Inhibitor"/>
    <property type="match status" value="2"/>
</dbReference>
<evidence type="ECO:0000313" key="19">
    <source>
        <dbReference type="Proteomes" id="UP000663887"/>
    </source>
</evidence>
<dbReference type="SMART" id="SM00368">
    <property type="entry name" value="LRR_RI"/>
    <property type="match status" value="6"/>
</dbReference>
<protein>
    <recommendedName>
        <fullName evidence="7">NAD(P)(+)--arginine ADP-ribosyltransferase</fullName>
        <ecNumber evidence="7">2.4.2.31</ecNumber>
    </recommendedName>
    <alternativeName>
        <fullName evidence="7">Mono(ADP-ribosyl)transferase</fullName>
    </alternativeName>
</protein>
<dbReference type="Proteomes" id="UP000663856">
    <property type="component" value="Unassembled WGS sequence"/>
</dbReference>
<comment type="caution">
    <text evidence="10">The sequence shown here is derived from an EMBL/GenBank/DDBJ whole genome shotgun (WGS) entry which is preliminary data.</text>
</comment>
<dbReference type="Proteomes" id="UP000663855">
    <property type="component" value="Unassembled WGS sequence"/>
</dbReference>
<dbReference type="Gene3D" id="3.90.176.10">
    <property type="entry name" value="Toxin ADP-ribosyltransferase, Chain A, domain 1"/>
    <property type="match status" value="1"/>
</dbReference>
<keyword evidence="3 7" id="KW-0808">Transferase</keyword>